<evidence type="ECO:0000313" key="3">
    <source>
        <dbReference type="Proteomes" id="UP000700334"/>
    </source>
</evidence>
<comment type="caution">
    <text evidence="2">The sequence shown here is derived from an EMBL/GenBank/DDBJ whole genome shotgun (WGS) entry which is preliminary data.</text>
</comment>
<name>A0A8J6DS49_GALPY</name>
<dbReference type="PANTHER" id="PTHR12219">
    <property type="entry name" value="NADH-UBIQUINONE OXIDOREDUCTASE"/>
    <property type="match status" value="1"/>
</dbReference>
<evidence type="ECO:0000256" key="1">
    <source>
        <dbReference type="SAM" id="MobiDB-lite"/>
    </source>
</evidence>
<dbReference type="OrthoDB" id="547231at2759"/>
<reference evidence="2" key="1">
    <citation type="journal article" date="2021" name="Evol. Appl.">
        <title>The genome of the Pyrenean desman and the effects of bottlenecks and inbreeding on the genomic landscape of an endangered species.</title>
        <authorList>
            <person name="Escoda L."/>
            <person name="Castresana J."/>
        </authorList>
    </citation>
    <scope>NUCLEOTIDE SEQUENCE</scope>
    <source>
        <strain evidence="2">IBE-C5619</strain>
    </source>
</reference>
<dbReference type="EMBL" id="JAGFMF010011680">
    <property type="protein sequence ID" value="KAG8516323.1"/>
    <property type="molecule type" value="Genomic_DNA"/>
</dbReference>
<keyword evidence="3" id="KW-1185">Reference proteome</keyword>
<dbReference type="InterPro" id="IPR015943">
    <property type="entry name" value="WD40/YVTN_repeat-like_dom_sf"/>
</dbReference>
<feature type="region of interest" description="Disordered" evidence="1">
    <location>
        <begin position="131"/>
        <end position="218"/>
    </location>
</feature>
<accession>A0A8J6DS49</accession>
<sequence>RASVFSTSGVLHRAAAPGSRPSVQRWQRHSPPRTCRTCEHVQSPPRGLTSAPGKVSGCRSGEQGPVRLRGPGALAGPEGLVSRVWHSFRVPAPRQCCLSAVASESPTPCVAAHPHAHPGCRRWCPGVGELGRRRVGQGPRQPADKASRALGRPGRRPVSDWPLLHRPSARFLSQPSALLGPPSAASMMSSPKETHAQKTRPSLATERGLLEVQSPGEKDWPRAAEEELELPDPDQGPDTLPQPFRMINKLVNLLFERAWEAVEERDALKAAELGRVQPTLYLPLVESKLDKMPACLALSRDYVFVGGVGGFSIYNLYSARRAFVWERLKVAVTSLCVLDLGSEILVAPVDETGVVRLFYFFRDGLFFVKAVNDAQADGVRAGDTCLDVYKLPRESWLKEAEHVQQAVNPRTVSRHLLLDPLDPLAPDDLEMEADISFRGDSKLTLPVHIMKIRPPKPITGTTCKSPLEAFAKVEGCYGLGSGQNHFIRDSQWEQRAAAFSATYRRHLDGGEWEEEPLCTATFHFLLPSCMTVMPTGARGPAGAACTLGLHWAGSHNFFLYPLNRTLKDKVEPEGVWPCAAPIAVSQLSPSRTHLVLACEDGVLSLWDLEAGRPLGVVALPEGCLCQSVHFIRYFLVHEGHSRYPDGPVRCRMKCVVLGTDASLHLVAAQRAQGPTIHVLVDRPERHPSEAICAVAPVPALPGMVLTFSQNGSLQLLDVAKAQAVCAFALPRPCPLATPWKPVFAVSQHHPCFLIRGHHPDEIKTVKAGNFQNSLFYFNFEAYPLLKTILRNCTLPQAETQEAFPQVLSLEKRCESFLQRR</sequence>
<dbReference type="GO" id="GO:0022900">
    <property type="term" value="P:electron transport chain"/>
    <property type="evidence" value="ECO:0007669"/>
    <property type="project" value="InterPro"/>
</dbReference>
<evidence type="ECO:0000313" key="2">
    <source>
        <dbReference type="EMBL" id="KAG8516323.1"/>
    </source>
</evidence>
<dbReference type="Pfam" id="PF21030">
    <property type="entry name" value="WDR93"/>
    <property type="match status" value="2"/>
</dbReference>
<dbReference type="InterPro" id="IPR006885">
    <property type="entry name" value="NADH_UbQ_FeS_4_mit-like"/>
</dbReference>
<dbReference type="Gene3D" id="2.130.10.10">
    <property type="entry name" value="YVTN repeat-like/Quinoprotein amine dehydrogenase"/>
    <property type="match status" value="1"/>
</dbReference>
<dbReference type="InterPro" id="IPR049547">
    <property type="entry name" value="WDR93_beta-prop"/>
</dbReference>
<dbReference type="Proteomes" id="UP000700334">
    <property type="component" value="Unassembled WGS sequence"/>
</dbReference>
<dbReference type="SUPFAM" id="SSF50978">
    <property type="entry name" value="WD40 repeat-like"/>
    <property type="match status" value="1"/>
</dbReference>
<organism evidence="2 3">
    <name type="scientific">Galemys pyrenaicus</name>
    <name type="common">Iberian desman</name>
    <name type="synonym">Pyrenean desman</name>
    <dbReference type="NCBI Taxonomy" id="202257"/>
    <lineage>
        <taxon>Eukaryota</taxon>
        <taxon>Metazoa</taxon>
        <taxon>Chordata</taxon>
        <taxon>Craniata</taxon>
        <taxon>Vertebrata</taxon>
        <taxon>Euteleostomi</taxon>
        <taxon>Mammalia</taxon>
        <taxon>Eutheria</taxon>
        <taxon>Laurasiatheria</taxon>
        <taxon>Eulipotyphla</taxon>
        <taxon>Talpidae</taxon>
        <taxon>Galemys</taxon>
    </lineage>
</organism>
<dbReference type="PANTHER" id="PTHR12219:SF17">
    <property type="entry name" value="WD REPEAT-CONTAINING PROTEIN 93"/>
    <property type="match status" value="1"/>
</dbReference>
<feature type="compositionally biased region" description="Low complexity" evidence="1">
    <location>
        <begin position="181"/>
        <end position="191"/>
    </location>
</feature>
<dbReference type="AlphaFoldDB" id="A0A8J6DS49"/>
<dbReference type="InterPro" id="IPR036322">
    <property type="entry name" value="WD40_repeat_dom_sf"/>
</dbReference>
<gene>
    <name evidence="2" type="ORF">J0S82_016057</name>
</gene>
<feature type="region of interest" description="Disordered" evidence="1">
    <location>
        <begin position="1"/>
        <end position="71"/>
    </location>
</feature>
<feature type="non-terminal residue" evidence="2">
    <location>
        <position position="1"/>
    </location>
</feature>
<proteinExistence type="predicted"/>
<protein>
    <submittedName>
        <fullName evidence="2">WD repeat-containing protein 93</fullName>
    </submittedName>
</protein>